<evidence type="ECO:0000256" key="12">
    <source>
        <dbReference type="SAM" id="MobiDB-lite"/>
    </source>
</evidence>
<evidence type="ECO:0000256" key="3">
    <source>
        <dbReference type="ARBA" id="ARBA00004604"/>
    </source>
</evidence>
<evidence type="ECO:0000313" key="13">
    <source>
        <dbReference type="EMBL" id="EAU29500.1"/>
    </source>
</evidence>
<reference evidence="14" key="1">
    <citation type="submission" date="2005-09" db="EMBL/GenBank/DDBJ databases">
        <title>Annotation of the Aspergillus terreus NIH2624 genome.</title>
        <authorList>
            <person name="Birren B.W."/>
            <person name="Lander E.S."/>
            <person name="Galagan J.E."/>
            <person name="Nusbaum C."/>
            <person name="Devon K."/>
            <person name="Henn M."/>
            <person name="Ma L.-J."/>
            <person name="Jaffe D.B."/>
            <person name="Butler J."/>
            <person name="Alvarez P."/>
            <person name="Gnerre S."/>
            <person name="Grabherr M."/>
            <person name="Kleber M."/>
            <person name="Mauceli E.W."/>
            <person name="Brockman W."/>
            <person name="Rounsley S."/>
            <person name="Young S.K."/>
            <person name="LaButti K."/>
            <person name="Pushparaj V."/>
            <person name="DeCaprio D."/>
            <person name="Crawford M."/>
            <person name="Koehrsen M."/>
            <person name="Engels R."/>
            <person name="Montgomery P."/>
            <person name="Pearson M."/>
            <person name="Howarth C."/>
            <person name="Larson L."/>
            <person name="Luoma S."/>
            <person name="White J."/>
            <person name="Alvarado L."/>
            <person name="Kodira C.D."/>
            <person name="Zeng Q."/>
            <person name="Oleary S."/>
            <person name="Yandava C."/>
            <person name="Denning D.W."/>
            <person name="Nierman W.C."/>
            <person name="Milne T."/>
            <person name="Madden K."/>
        </authorList>
    </citation>
    <scope>NUCLEOTIDE SEQUENCE [LARGE SCALE GENOMIC DNA]</scope>
    <source>
        <strain evidence="14">NIH 2624 / FGSC A1156</strain>
    </source>
</reference>
<evidence type="ECO:0000256" key="11">
    <source>
        <dbReference type="RuleBase" id="RU367062"/>
    </source>
</evidence>
<evidence type="ECO:0000256" key="1">
    <source>
        <dbReference type="ARBA" id="ARBA00003470"/>
    </source>
</evidence>
<dbReference type="HOGENOM" id="CLU_016140_0_0_1"/>
<keyword evidence="9 11" id="KW-0472">Membrane</keyword>
<dbReference type="PANTHER" id="PTHR28087:SF1">
    <property type="entry name" value="ATPASE SYNTHESIS PROTEIN 25, MITOCHONDRIAL"/>
    <property type="match status" value="1"/>
</dbReference>
<feature type="compositionally biased region" description="Polar residues" evidence="12">
    <location>
        <begin position="347"/>
        <end position="357"/>
    </location>
</feature>
<evidence type="ECO:0000256" key="4">
    <source>
        <dbReference type="ARBA" id="ARBA00005819"/>
    </source>
</evidence>
<feature type="region of interest" description="Disordered" evidence="12">
    <location>
        <begin position="1"/>
        <end position="26"/>
    </location>
</feature>
<dbReference type="FunFam" id="3.30.460.10:FF:000044">
    <property type="entry name" value="ATPase synthesis protein 25, mitochondrial"/>
    <property type="match status" value="1"/>
</dbReference>
<dbReference type="GeneID" id="4319505"/>
<dbReference type="InterPro" id="IPR034353">
    <property type="entry name" value="ABT1/ESF2_RRM"/>
</dbReference>
<evidence type="ECO:0000256" key="8">
    <source>
        <dbReference type="ARBA" id="ARBA00023128"/>
    </source>
</evidence>
<dbReference type="GO" id="GO:0005743">
    <property type="term" value="C:mitochondrial inner membrane"/>
    <property type="evidence" value="ECO:0007669"/>
    <property type="project" value="UniProtKB-SubCell"/>
</dbReference>
<accession>Q0C8D3</accession>
<keyword evidence="8 11" id="KW-0496">Mitochondrion</keyword>
<dbReference type="GO" id="GO:0003676">
    <property type="term" value="F:nucleic acid binding"/>
    <property type="evidence" value="ECO:0007669"/>
    <property type="project" value="InterPro"/>
</dbReference>
<dbReference type="InterPro" id="IPR043519">
    <property type="entry name" value="NT_sf"/>
</dbReference>
<comment type="function">
    <text evidence="11">Mitochondrial mRNA stabilization factor.</text>
</comment>
<dbReference type="Gene3D" id="3.30.460.10">
    <property type="entry name" value="Beta Polymerase, domain 2"/>
    <property type="match status" value="1"/>
</dbReference>
<feature type="region of interest" description="Disordered" evidence="12">
    <location>
        <begin position="546"/>
        <end position="573"/>
    </location>
</feature>
<dbReference type="STRING" id="341663.Q0C8D3"/>
<dbReference type="InterPro" id="IPR035979">
    <property type="entry name" value="RBD_domain_sf"/>
</dbReference>
<dbReference type="RefSeq" id="XP_001209353.1">
    <property type="nucleotide sequence ID" value="XM_001209353.1"/>
</dbReference>
<feature type="region of interest" description="Disordered" evidence="12">
    <location>
        <begin position="302"/>
        <end position="363"/>
    </location>
</feature>
<organism evidence="13 14">
    <name type="scientific">Aspergillus terreus (strain NIH 2624 / FGSC A1156)</name>
    <dbReference type="NCBI Taxonomy" id="341663"/>
    <lineage>
        <taxon>Eukaryota</taxon>
        <taxon>Fungi</taxon>
        <taxon>Dikarya</taxon>
        <taxon>Ascomycota</taxon>
        <taxon>Pezizomycotina</taxon>
        <taxon>Eurotiomycetes</taxon>
        <taxon>Eurotiomycetidae</taxon>
        <taxon>Eurotiales</taxon>
        <taxon>Aspergillaceae</taxon>
        <taxon>Aspergillus</taxon>
        <taxon>Aspergillus subgen. Circumdati</taxon>
    </lineage>
</organism>
<proteinExistence type="inferred from homology"/>
<evidence type="ECO:0000256" key="7">
    <source>
        <dbReference type="ARBA" id="ARBA00022946"/>
    </source>
</evidence>
<comment type="function">
    <text evidence="1">Probable mitochondrial mRNA stabilization factor.</text>
</comment>
<dbReference type="eggNOG" id="KOG3152">
    <property type="taxonomic scope" value="Eukaryota"/>
</dbReference>
<dbReference type="AlphaFoldDB" id="Q0C8D3"/>
<feature type="compositionally biased region" description="Basic and acidic residues" evidence="12">
    <location>
        <begin position="322"/>
        <end position="334"/>
    </location>
</feature>
<dbReference type="Gene3D" id="3.30.70.330">
    <property type="match status" value="1"/>
</dbReference>
<gene>
    <name evidence="13" type="ORF">ATEG_10051</name>
</gene>
<dbReference type="SUPFAM" id="SSF54928">
    <property type="entry name" value="RNA-binding domain, RBD"/>
    <property type="match status" value="1"/>
</dbReference>
<keyword evidence="7 11" id="KW-0809">Transit peptide</keyword>
<name>Q0C8D3_ASPTN</name>
<comment type="function">
    <text evidence="10">Involved in the small subunit (SSU) processome assembly and function, and in the 18S rRNA synthesis. Required for the early cleavages at sites A0, A1 and A2.</text>
</comment>
<dbReference type="GO" id="GO:0048255">
    <property type="term" value="P:mRNA stabilization"/>
    <property type="evidence" value="ECO:0007669"/>
    <property type="project" value="TreeGrafter"/>
</dbReference>
<evidence type="ECO:0000313" key="14">
    <source>
        <dbReference type="Proteomes" id="UP000007963"/>
    </source>
</evidence>
<protein>
    <recommendedName>
        <fullName evidence="11">ATPase synthesis protein 25</fullName>
    </recommendedName>
</protein>
<dbReference type="GO" id="GO:0140053">
    <property type="term" value="P:mitochondrial gene expression"/>
    <property type="evidence" value="ECO:0007669"/>
    <property type="project" value="UniProtKB-UniRule"/>
</dbReference>
<dbReference type="PANTHER" id="PTHR28087">
    <property type="entry name" value="ATPASE SYNTHESIS PROTEIN 25, MITOCHONDRIAL"/>
    <property type="match status" value="1"/>
</dbReference>
<feature type="compositionally biased region" description="Basic and acidic residues" evidence="12">
    <location>
        <begin position="1"/>
        <end position="18"/>
    </location>
</feature>
<evidence type="ECO:0000256" key="10">
    <source>
        <dbReference type="ARBA" id="ARBA00025024"/>
    </source>
</evidence>
<dbReference type="InterPro" id="IPR012677">
    <property type="entry name" value="Nucleotide-bd_a/b_plait_sf"/>
</dbReference>
<dbReference type="OrthoDB" id="107372at2759"/>
<comment type="subcellular location">
    <subcellularLocation>
        <location evidence="2 11">Mitochondrion inner membrane</location>
        <topology evidence="2 11">Peripheral membrane protein</topology>
        <orientation evidence="2 11">Matrix side</orientation>
    </subcellularLocation>
    <subcellularLocation>
        <location evidence="3">Nucleus</location>
        <location evidence="3">Nucleolus</location>
    </subcellularLocation>
</comment>
<keyword evidence="6 11" id="KW-0999">Mitochondrion inner membrane</keyword>
<dbReference type="GO" id="GO:0005730">
    <property type="term" value="C:nucleolus"/>
    <property type="evidence" value="ECO:0007669"/>
    <property type="project" value="UniProtKB-SubCell"/>
</dbReference>
<evidence type="ECO:0000256" key="5">
    <source>
        <dbReference type="ARBA" id="ARBA00010787"/>
    </source>
</evidence>
<comment type="similarity">
    <text evidence="5 11">Belongs to the ATP25 family.</text>
</comment>
<sequence length="870" mass="97603">MADKSDKKQKQKPLDKNKPAKKKKPGVVYLSSLPPYLKPFALKSMLETRGFGPITKVFLTPEVRPPSAPRRRSNKRKTYSDGWVEFASKKTAKICAETLNASIVGGRKGSWYHDDVWNMKYLRGYSWQDLLEQIQRERNEREAKQRMEDMRARKEEKVFIQGVEKGKVLEGIQKKNEEKRRRKMAAADAAAAAEASKAGDNAMPAGNIKMLYTCVTRLGKASAESVCTVCRLHHLVQSFSAPLLLPSMQRNPALPAVIMSRTLLRAPWLRQEAVLSLPSLSGVTTRHISPVHLTCKSSRALTSTARLHSEPPNPSTANPPTEPKETAPESEQKQSHVPWYLREESPVSDTQQVSSRDQIPDLPADSPAILGEILEYTFKDLGLDDLKLIDLRGLETPPALGANVIMIIGTARSVKHLNVSADRMCRWLRSTWKLSPYADGLLGRNELKIKLRRKARRARLASRSGTTFDDKDDGITTGWICVNAGVVEESAVQEQKDERFEGFGKTVRGTRVVVQMFTEEKRAEVDLETLWQRTLDRAERDKQKYAESLAKASGGASESLHEVPGEASGPVPRSTGSFPFQQTRRFHGSHYLRAVQSVQSGSGPDAKTQAKEDIPFAEALELMSEQQAMDELRSLCTAVSTQTSHLLKKKLFLVFSHCIASGYEISDELGLDVFAALLPGPAQAEHTTRDKNLAFRVLDYLSLRGTNIMSMKVLNILYKAAVYEARGNQEEALRNGRHVSKVLETFELPFDPKEARLFMIASFQNGDYDGFWRMWRKLPLNNSPRTFGDYTMLFKLHAELGDEVRAQECVSTWAPMMKREEPPIPLRGDLLQSLMDCLVLADPEIARTAEESSSGDLARIWRECKASLHE</sequence>
<comment type="similarity">
    <text evidence="4">Belongs to the ESF2/ABP1 family.</text>
</comment>
<dbReference type="CDD" id="cd12263">
    <property type="entry name" value="RRM_ABT1_like"/>
    <property type="match status" value="1"/>
</dbReference>
<dbReference type="Proteomes" id="UP000007963">
    <property type="component" value="Unassembled WGS sequence"/>
</dbReference>
<evidence type="ECO:0000256" key="6">
    <source>
        <dbReference type="ARBA" id="ARBA00022792"/>
    </source>
</evidence>
<evidence type="ECO:0000256" key="9">
    <source>
        <dbReference type="ARBA" id="ARBA00023136"/>
    </source>
</evidence>
<dbReference type="VEuPathDB" id="FungiDB:ATEG_10051"/>
<evidence type="ECO:0000256" key="2">
    <source>
        <dbReference type="ARBA" id="ARBA00004443"/>
    </source>
</evidence>
<dbReference type="EMBL" id="CH476609">
    <property type="protein sequence ID" value="EAU29500.1"/>
    <property type="molecule type" value="Genomic_DNA"/>
</dbReference>
<dbReference type="InterPro" id="IPR040152">
    <property type="entry name" value="Atp25"/>
</dbReference>